<gene>
    <name evidence="2" type="ORF">KDW03_01470</name>
</gene>
<dbReference type="Proteomes" id="UP001056539">
    <property type="component" value="Chromosome"/>
</dbReference>
<dbReference type="KEGG" id="taqu:KDW03_01470"/>
<reference evidence="2" key="1">
    <citation type="submission" date="2021-04" db="EMBL/GenBank/DDBJ databases">
        <authorList>
            <person name="Postec A."/>
        </authorList>
    </citation>
    <scope>NUCLEOTIDE SEQUENCE</scope>
    <source>
        <strain evidence="2">F1F22</strain>
    </source>
</reference>
<dbReference type="AlphaFoldDB" id="A0AAX3BDU6"/>
<reference evidence="2" key="2">
    <citation type="submission" date="2022-06" db="EMBL/GenBank/DDBJ databases">
        <title>Thermospira aquatica gen. nov., sp. nov.</title>
        <authorList>
            <person name="Ben Ali Gam Z."/>
            <person name="Labat M."/>
        </authorList>
    </citation>
    <scope>NUCLEOTIDE SEQUENCE</scope>
    <source>
        <strain evidence="2">F1F22</strain>
    </source>
</reference>
<feature type="domain" description="GGDEF" evidence="1">
    <location>
        <begin position="357"/>
        <end position="472"/>
    </location>
</feature>
<sequence length="472" mass="53352">MGLKEKARYYRFVLQPPAVNFEKKLLELQTLLEINKELSATLNSEELLQILLFTLMGQFQLSEIAIYQKKDTSYILAQQQGMEGVDECVDFSLETLFSGGIQEDFRGEGFFRSLKHGYILVPLSSKNGWNGFFLLGPKGEGTYQEEDKHFIQAVASLAGSALENAHLYTSLQRAYEDLDRRLKQLSALYEISTLINSSDDFELITSLLQETLATGFGVTSSLLLSFHGNKARVTSSYQLPAFSPGQMYIISPEEEACFSDNQPRLLSTSSWSSSPYIFLPLATMKRRVGALIVTSIENEPLREVSTETLNLLAIIASQIAPPLLLSQWIREKSVHNPFDNLFTTLKNEAQKANEFGVGMSLLYMKLNNLSKYPEFYSEEQTLSLIQTLEQRIVDAFPSLSQWIHYDLERFLLIFTGVPLSEVETYSDTLHHLVGEIFSHQGDIPIQVQISFASYPDEGQNMLSYLNRLTSLV</sequence>
<dbReference type="PROSITE" id="PS50887">
    <property type="entry name" value="GGDEF"/>
    <property type="match status" value="1"/>
</dbReference>
<evidence type="ECO:0000313" key="3">
    <source>
        <dbReference type="Proteomes" id="UP001056539"/>
    </source>
</evidence>
<proteinExistence type="predicted"/>
<dbReference type="InterPro" id="IPR029787">
    <property type="entry name" value="Nucleotide_cyclase"/>
</dbReference>
<evidence type="ECO:0000313" key="2">
    <source>
        <dbReference type="EMBL" id="URA10499.1"/>
    </source>
</evidence>
<protein>
    <submittedName>
        <fullName evidence="2">GAF domain-containing protein</fullName>
    </submittedName>
</protein>
<dbReference type="Gene3D" id="3.30.450.40">
    <property type="match status" value="2"/>
</dbReference>
<dbReference type="Pfam" id="PF13492">
    <property type="entry name" value="GAF_3"/>
    <property type="match status" value="1"/>
</dbReference>
<dbReference type="InterPro" id="IPR043128">
    <property type="entry name" value="Rev_trsase/Diguanyl_cyclase"/>
</dbReference>
<evidence type="ECO:0000259" key="1">
    <source>
        <dbReference type="PROSITE" id="PS50887"/>
    </source>
</evidence>
<dbReference type="SUPFAM" id="SSF55073">
    <property type="entry name" value="Nucleotide cyclase"/>
    <property type="match status" value="1"/>
</dbReference>
<dbReference type="RefSeq" id="WP_271435626.1">
    <property type="nucleotide sequence ID" value="NZ_CP073355.1"/>
</dbReference>
<keyword evidence="3" id="KW-1185">Reference proteome</keyword>
<dbReference type="Gene3D" id="3.30.70.270">
    <property type="match status" value="1"/>
</dbReference>
<dbReference type="InterPro" id="IPR000160">
    <property type="entry name" value="GGDEF_dom"/>
</dbReference>
<dbReference type="EMBL" id="CP073355">
    <property type="protein sequence ID" value="URA10499.1"/>
    <property type="molecule type" value="Genomic_DNA"/>
</dbReference>
<name>A0AAX3BDU6_9SPIR</name>
<dbReference type="SUPFAM" id="SSF55781">
    <property type="entry name" value="GAF domain-like"/>
    <property type="match status" value="2"/>
</dbReference>
<dbReference type="InterPro" id="IPR003018">
    <property type="entry name" value="GAF"/>
</dbReference>
<dbReference type="InterPro" id="IPR029016">
    <property type="entry name" value="GAF-like_dom_sf"/>
</dbReference>
<organism evidence="2 3">
    <name type="scientific">Thermospira aquatica</name>
    <dbReference type="NCBI Taxonomy" id="2828656"/>
    <lineage>
        <taxon>Bacteria</taxon>
        <taxon>Pseudomonadati</taxon>
        <taxon>Spirochaetota</taxon>
        <taxon>Spirochaetia</taxon>
        <taxon>Brevinematales</taxon>
        <taxon>Thermospiraceae</taxon>
        <taxon>Thermospira</taxon>
    </lineage>
</organism>
<accession>A0AAX3BDU6</accession>